<evidence type="ECO:0000256" key="10">
    <source>
        <dbReference type="ARBA" id="ARBA00023006"/>
    </source>
</evidence>
<evidence type="ECO:0000256" key="16">
    <source>
        <dbReference type="ARBA" id="ARBA00024615"/>
    </source>
</evidence>
<dbReference type="EMBL" id="JBBJBU010000001">
    <property type="protein sequence ID" value="KAK7207777.1"/>
    <property type="molecule type" value="Genomic_DNA"/>
</dbReference>
<feature type="transmembrane region" description="Helical" evidence="19">
    <location>
        <begin position="438"/>
        <end position="459"/>
    </location>
</feature>
<comment type="subcellular location">
    <subcellularLocation>
        <location evidence="1">Cytoplasmic vesicle membrane</location>
        <topology evidence="1">Multi-pass membrane protein</topology>
    </subcellularLocation>
    <subcellularLocation>
        <location evidence="2">Endoplasmic reticulum membrane</location>
        <topology evidence="2">Multi-pass membrane protein</topology>
    </subcellularLocation>
    <subcellularLocation>
        <location evidence="4">Golgi apparatus membrane</location>
        <topology evidence="4">Multi-pass membrane protein</topology>
    </subcellularLocation>
    <subcellularLocation>
        <location evidence="3 19">Preautophagosomal structure membrane</location>
        <topology evidence="3 19">Multi-pass membrane protein</topology>
    </subcellularLocation>
</comment>
<organism evidence="20 21">
    <name type="scientific">Myxozyma melibiosi</name>
    <dbReference type="NCBI Taxonomy" id="54550"/>
    <lineage>
        <taxon>Eukaryota</taxon>
        <taxon>Fungi</taxon>
        <taxon>Dikarya</taxon>
        <taxon>Ascomycota</taxon>
        <taxon>Saccharomycotina</taxon>
        <taxon>Lipomycetes</taxon>
        <taxon>Lipomycetales</taxon>
        <taxon>Lipomycetaceae</taxon>
        <taxon>Myxozyma</taxon>
    </lineage>
</organism>
<feature type="transmembrane region" description="Helical" evidence="19">
    <location>
        <begin position="27"/>
        <end position="51"/>
    </location>
</feature>
<keyword evidence="21" id="KW-1185">Reference proteome</keyword>
<dbReference type="Pfam" id="PF04109">
    <property type="entry name" value="ATG9"/>
    <property type="match status" value="1"/>
</dbReference>
<gene>
    <name evidence="20" type="ORF">BZA70DRAFT_301058</name>
</gene>
<keyword evidence="9 19" id="KW-1133">Transmembrane helix</keyword>
<comment type="catalytic activity">
    <reaction evidence="15">
        <text>a 1,2-diacyl-sn-glycero-3-phospho-L-serine(in) = a 1,2-diacyl-sn-glycero-3-phospho-L-serine(out)</text>
        <dbReference type="Rhea" id="RHEA:38663"/>
        <dbReference type="ChEBI" id="CHEBI:57262"/>
    </reaction>
</comment>
<evidence type="ECO:0000256" key="7">
    <source>
        <dbReference type="ARBA" id="ARBA00022448"/>
    </source>
</evidence>
<evidence type="ECO:0000256" key="3">
    <source>
        <dbReference type="ARBA" id="ARBA00004511"/>
    </source>
</evidence>
<protein>
    <recommendedName>
        <fullName evidence="6 19">Autophagy-related protein 9</fullName>
    </recommendedName>
</protein>
<evidence type="ECO:0000256" key="8">
    <source>
        <dbReference type="ARBA" id="ARBA00022692"/>
    </source>
</evidence>
<evidence type="ECO:0000256" key="14">
    <source>
        <dbReference type="ARBA" id="ARBA00023329"/>
    </source>
</evidence>
<dbReference type="PANTHER" id="PTHR13038">
    <property type="entry name" value="APG9 AUTOPHAGY 9"/>
    <property type="match status" value="1"/>
</dbReference>
<name>A0ABR1FDF4_9ASCO</name>
<accession>A0ABR1FDF4</accession>
<dbReference type="RefSeq" id="XP_064770810.1">
    <property type="nucleotide sequence ID" value="XM_064914714.1"/>
</dbReference>
<proteinExistence type="inferred from homology"/>
<evidence type="ECO:0000256" key="5">
    <source>
        <dbReference type="ARBA" id="ARBA00006185"/>
    </source>
</evidence>
<evidence type="ECO:0000256" key="11">
    <source>
        <dbReference type="ARBA" id="ARBA00023034"/>
    </source>
</evidence>
<evidence type="ECO:0000256" key="17">
    <source>
        <dbReference type="ARBA" id="ARBA00024621"/>
    </source>
</evidence>
<feature type="transmembrane region" description="Helical" evidence="19">
    <location>
        <begin position="335"/>
        <end position="356"/>
    </location>
</feature>
<keyword evidence="14" id="KW-0968">Cytoplasmic vesicle</keyword>
<keyword evidence="10 19" id="KW-0072">Autophagy</keyword>
<comment type="catalytic activity">
    <reaction evidence="16">
        <text>a 1,2-diacyl-sn-glycero-3-phosphoethanolamine(in) = a 1,2-diacyl-sn-glycero-3-phosphoethanolamine(out)</text>
        <dbReference type="Rhea" id="RHEA:38895"/>
        <dbReference type="ChEBI" id="CHEBI:64612"/>
    </reaction>
</comment>
<evidence type="ECO:0000256" key="19">
    <source>
        <dbReference type="RuleBase" id="RU364027"/>
    </source>
</evidence>
<evidence type="ECO:0000256" key="1">
    <source>
        <dbReference type="ARBA" id="ARBA00004439"/>
    </source>
</evidence>
<evidence type="ECO:0000256" key="12">
    <source>
        <dbReference type="ARBA" id="ARBA00023055"/>
    </source>
</evidence>
<dbReference type="InterPro" id="IPR007241">
    <property type="entry name" value="Autophagy-rel_prot_9"/>
</dbReference>
<feature type="transmembrane region" description="Helical" evidence="19">
    <location>
        <begin position="372"/>
        <end position="390"/>
    </location>
</feature>
<feature type="transmembrane region" description="Helical" evidence="19">
    <location>
        <begin position="249"/>
        <end position="273"/>
    </location>
</feature>
<keyword evidence="11" id="KW-0333">Golgi apparatus</keyword>
<comment type="catalytic activity">
    <reaction evidence="17">
        <text>a 1,2-diacyl-sn-glycero-3-phospho-(1D-myo-inositol-3-phosphate)(in) = a 1,2-diacyl-sn-glycero-3-phospho-(1D-myo-inositol-3-phosphate)(out)</text>
        <dbReference type="Rhea" id="RHEA:67920"/>
        <dbReference type="ChEBI" id="CHEBI:58088"/>
    </reaction>
</comment>
<keyword evidence="7 19" id="KW-0813">Transport</keyword>
<dbReference type="PANTHER" id="PTHR13038:SF10">
    <property type="entry name" value="AUTOPHAGY-RELATED PROTEIN 9"/>
    <property type="match status" value="1"/>
</dbReference>
<evidence type="ECO:0000256" key="6">
    <source>
        <dbReference type="ARBA" id="ARBA00018074"/>
    </source>
</evidence>
<keyword evidence="13 19" id="KW-0472">Membrane</keyword>
<comment type="catalytic activity">
    <reaction evidence="18">
        <text>a 1,2-diacyl-sn-glycero-3-phosphocholine(in) = a 1,2-diacyl-sn-glycero-3-phosphocholine(out)</text>
        <dbReference type="Rhea" id="RHEA:38571"/>
        <dbReference type="ChEBI" id="CHEBI:57643"/>
    </reaction>
</comment>
<sequence length="505" mass="59757">AIWRWANVKNLDIFLTEVYDYYTGKGLYNILLMRVINLATFAFVVGFSIYLGSCIDFSLIRTSHSLKEVEVPHCMSRRLGGFSKFCLWILTFVWFIRLADYIIDFPRLLHIRDFYHHLLGINNSDIQTISWHQVAAQIMQLRDDNPLTSATAQRKYLGHMSKERMEERDIAHRIMRRDNYYIAMIDKDILDFSIPIPFLRSQRWLTRSLKFNLDLCIMYFVFNSQGQINSTFLKYDKRKELSEALRRRFVIAGAFNLVFAPFFMVYLSLLYFFQYFDEYHKNPGSFSARQYSSFAEWKFRGYNELYHSFRRRLDLSCYPATEYVNQFPKEMLNQIMRFVVVVAGAFAAVLAVVTIIDPEVFLGFEITQDRNVLFYIGVFGSLLAAARGMIQDERLVYDPEANLRYVAEFTHFLPSEWNGKLHTEEVKNEFTKYYCLKIVLILQEMLSMILTPFVLWFSLTKSCDKIVDFFRDCSLYEDGLGYVCTFAVYDFSKKPRLNQMHRHST</sequence>
<evidence type="ECO:0000313" key="21">
    <source>
        <dbReference type="Proteomes" id="UP001498771"/>
    </source>
</evidence>
<evidence type="ECO:0000256" key="9">
    <source>
        <dbReference type="ARBA" id="ARBA00022989"/>
    </source>
</evidence>
<evidence type="ECO:0000313" key="20">
    <source>
        <dbReference type="EMBL" id="KAK7207777.1"/>
    </source>
</evidence>
<comment type="similarity">
    <text evidence="5 19">Belongs to the ATG9 family.</text>
</comment>
<evidence type="ECO:0000256" key="13">
    <source>
        <dbReference type="ARBA" id="ARBA00023136"/>
    </source>
</evidence>
<evidence type="ECO:0000256" key="2">
    <source>
        <dbReference type="ARBA" id="ARBA00004477"/>
    </source>
</evidence>
<reference evidence="20 21" key="1">
    <citation type="submission" date="2024-03" db="EMBL/GenBank/DDBJ databases">
        <title>Genome-scale model development and genomic sequencing of the oleaginous clade Lipomyces.</title>
        <authorList>
            <consortium name="Lawrence Berkeley National Laboratory"/>
            <person name="Czajka J.J."/>
            <person name="Han Y."/>
            <person name="Kim J."/>
            <person name="Mondo S.J."/>
            <person name="Hofstad B.A."/>
            <person name="Robles A."/>
            <person name="Haridas S."/>
            <person name="Riley R."/>
            <person name="LaButti K."/>
            <person name="Pangilinan J."/>
            <person name="Andreopoulos W."/>
            <person name="Lipzen A."/>
            <person name="Yan J."/>
            <person name="Wang M."/>
            <person name="Ng V."/>
            <person name="Grigoriev I.V."/>
            <person name="Spatafora J.W."/>
            <person name="Magnuson J.K."/>
            <person name="Baker S.E."/>
            <person name="Pomraning K.R."/>
        </authorList>
    </citation>
    <scope>NUCLEOTIDE SEQUENCE [LARGE SCALE GENOMIC DNA]</scope>
    <source>
        <strain evidence="20 21">Phaff 52-87</strain>
    </source>
</reference>
<dbReference type="Proteomes" id="UP001498771">
    <property type="component" value="Unassembled WGS sequence"/>
</dbReference>
<feature type="transmembrane region" description="Helical" evidence="19">
    <location>
        <begin position="85"/>
        <end position="103"/>
    </location>
</feature>
<dbReference type="GeneID" id="90040226"/>
<evidence type="ECO:0000256" key="15">
    <source>
        <dbReference type="ARBA" id="ARBA00024479"/>
    </source>
</evidence>
<evidence type="ECO:0000256" key="4">
    <source>
        <dbReference type="ARBA" id="ARBA00004653"/>
    </source>
</evidence>
<comment type="function">
    <text evidence="19">Phospholipid scramblase involved in autophagy. Cycles between the preautophagosomal structure/phagophore assembly site (PAS) and the cytoplasmic vesicle pool and supplies membrane for the growing autophagosome. Lipid scramblase activity plays a key role in preautophagosomal structure/phagophore assembly by distributing the phospholipids that arrive through ATG2 from the cytoplasmic to the luminal leaflet of the bilayer, thereby driving autophagosomal membrane expansion.</text>
</comment>
<keyword evidence="12 19" id="KW-0445">Lipid transport</keyword>
<evidence type="ECO:0000256" key="18">
    <source>
        <dbReference type="ARBA" id="ARBA00024631"/>
    </source>
</evidence>
<feature type="non-terminal residue" evidence="20">
    <location>
        <position position="1"/>
    </location>
</feature>
<comment type="caution">
    <text evidence="20">The sequence shown here is derived from an EMBL/GenBank/DDBJ whole genome shotgun (WGS) entry which is preliminary data.</text>
</comment>
<keyword evidence="8 19" id="KW-0812">Transmembrane</keyword>